<dbReference type="GO" id="GO:0005773">
    <property type="term" value="C:vacuole"/>
    <property type="evidence" value="ECO:0007669"/>
    <property type="project" value="TreeGrafter"/>
</dbReference>
<keyword evidence="6" id="KW-0645">Protease</keyword>
<evidence type="ECO:0000256" key="6">
    <source>
        <dbReference type="RuleBase" id="RU361156"/>
    </source>
</evidence>
<dbReference type="PROSITE" id="PS00131">
    <property type="entry name" value="CARBOXYPEPT_SER_SER"/>
    <property type="match status" value="1"/>
</dbReference>
<dbReference type="FunFam" id="3.40.50.1820:FF:000211">
    <property type="entry name" value="Carboxypeptidase"/>
    <property type="match status" value="2"/>
</dbReference>
<reference evidence="8" key="1">
    <citation type="submission" date="2021-01" db="EMBL/GenBank/DDBJ databases">
        <authorList>
            <person name="Bezrukov I."/>
        </authorList>
    </citation>
    <scope>NUCLEOTIDE SEQUENCE</scope>
</reference>
<name>A0A8S2ABM6_ARAAE</name>
<keyword evidence="4 6" id="KW-0732">Signal</keyword>
<comment type="subcellular location">
    <subcellularLocation>
        <location evidence="1">Secreted</location>
    </subcellularLocation>
</comment>
<organism evidence="8 9">
    <name type="scientific">Arabidopsis arenosa</name>
    <name type="common">Sand rock-cress</name>
    <name type="synonym">Cardaminopsis arenosa</name>
    <dbReference type="NCBI Taxonomy" id="38785"/>
    <lineage>
        <taxon>Eukaryota</taxon>
        <taxon>Viridiplantae</taxon>
        <taxon>Streptophyta</taxon>
        <taxon>Embryophyta</taxon>
        <taxon>Tracheophyta</taxon>
        <taxon>Spermatophyta</taxon>
        <taxon>Magnoliopsida</taxon>
        <taxon>eudicotyledons</taxon>
        <taxon>Gunneridae</taxon>
        <taxon>Pentapetalae</taxon>
        <taxon>rosids</taxon>
        <taxon>malvids</taxon>
        <taxon>Brassicales</taxon>
        <taxon>Brassicaceae</taxon>
        <taxon>Camelineae</taxon>
        <taxon>Arabidopsis</taxon>
    </lineage>
</organism>
<dbReference type="EMBL" id="LR999455">
    <property type="protein sequence ID" value="CAE6075931.1"/>
    <property type="molecule type" value="Genomic_DNA"/>
</dbReference>
<feature type="domain" description="F-box" evidence="7">
    <location>
        <begin position="1357"/>
        <end position="1397"/>
    </location>
</feature>
<dbReference type="InterPro" id="IPR015943">
    <property type="entry name" value="WD40/YVTN_repeat-like_dom_sf"/>
</dbReference>
<evidence type="ECO:0000256" key="3">
    <source>
        <dbReference type="ARBA" id="ARBA00022525"/>
    </source>
</evidence>
<comment type="similarity">
    <text evidence="2 6">Belongs to the peptidase S10 family.</text>
</comment>
<dbReference type="Gene3D" id="6.10.250.940">
    <property type="match status" value="2"/>
</dbReference>
<dbReference type="PANTHER" id="PTHR11802:SF132">
    <property type="entry name" value="SERINE CARBOXYPEPTIDASE-LIKE 36-RELATED"/>
    <property type="match status" value="1"/>
</dbReference>
<dbReference type="SMART" id="SM00256">
    <property type="entry name" value="FBOX"/>
    <property type="match status" value="1"/>
</dbReference>
<dbReference type="SUPFAM" id="SSF53474">
    <property type="entry name" value="alpha/beta-Hydrolases"/>
    <property type="match status" value="3"/>
</dbReference>
<accession>A0A8S2ABM6</accession>
<sequence length="1760" mass="198525">MGKRQDWSLTAWVFLFLSLASQIHCRSQTHFSKRLERSKQGDGSSGDTSFNVLRRVLSPKEKDLIKKLPGQPSGVSFRQYGGYVAVNEPASRFLYYYFVEAIKPNKSTPLVIWFNGGPACSSLGGAFLELGPFRVHSDGKKLFRNPYSWNNEANVLFLESPVTTGFSYSSTPINLEEFGDQGDKVTAEDNYMFLVNWLERFPEYKGREIYIAGQSYAGHYVPQLAQIILHRNKQTFINLRGILIGNPSLASTIQEGFSYKLMLSHGLMSQQIYDNYNKFCKSEDSFDMAECTRASQKVGAQKQHLDTYNIYAPVCLNSTLSSKSKKCTTVMEVDPCSSNYLKAYLNRKKVQQAIHANTTKLPYEWTSCNDELSELWNISDMAAPMIPILHELMGESVRVMIYNGDVDLEITFASTVAVLKSMNLTVVKEWRPWFTGGQLGGFAEDYKGNLTFVTVKGSGFQDTRMGKRQDWSVTAWVFLFLSLASQIHCRSQTHFSKRLERSKQGDGSSGDTSFNVLRRVLSPKEKDLIKKLPGQPSGVSFRQYGGYVAVNETTGRFLYYYFVEAIKPNKSTPLVIWFNGGPACSSLLGAFQELGPFRVHSDGKTLFRNPYSWNNEANVLFLESPVTTGFSYSNTPIDLEEFGNQGDKVTAEDNYMFLVNWLERFPEYKGREIYIAGQSYAGHYVPQLAQIIVHRNKQTFINLQGILIGNPSLASLIQEGFTYKFMLSHGLMSQQQMDNYNKFCMSEDLYDNDKCTLLTQKFVYTKKHLDTYNIYAPVCLNSTLSSKSKKCTTVMEVDPCSGDYMKAYLNRKKVQKAIHANTTKLPYEWTSCHDALSEVWSTDVKDVSMTPILHELMGEGVRVMIHNGDVDLEIPFASTVAVLKTMNLTVVKEWRPWFTGGQLGGFAEDYKGNLTFVTVKGAASQINCTSQTHVLNRLNRSKRGIGSSVDTNHLNAIRRLSVSSPQNTSGVNQQEQKERDLIENLPGQPSVSFRQYGGYVTVNESAGRSLYYYFVEATENKKSSPLVLWLNGVANILFLESPAGTGFSYTNTTTDLENPGDMKAAADNYIFLVKWLERFPEYKGREFYIAGESYAGHYVPQLAQTILVHNKNQTFINLRGILIGNPSLDDTADTMGANEFLVNHALLSQETFLTFEKNCNNPPTGEVDCVELSMKIQDDKEKINLYNILTPTCLNPTLNNQSKECTTVMQYDACGMQHIDAYFNQGEVQRSMHVTKRPYTWKLCNEALGFNWSQVDASESMLPILKELMKHEQMRVWVYTGDTDTVIPITVTMYALKMMNLTAVTDWLPWFSEGQMGGFTEEYKGNFRYATVKGAETGDESSAKKMRRRIPASIESLDADILCIIFSFLNLFDLVHCTVVCNSWHAVIKKLKLLQASCRKMHHLGSDFPSSSTSAEIDVDDFAMKHHKMALLRGRIEIERWEAHSHRVSQCRMQKGLLLTGVGDKIMRLWSLKSYKCMEEYSLPDAASLIDFDFDESKIVGLVGTRISIWRRNGQRSIFPSREGTFPKGLCMRYIDPEAVVGCEDGTARVFDMYSKTCSQIIRTQGGPITCLSLSENQVFLSGSSLGRVTVSDPLLDQPVATLKSTITAGGIQTICFNQGTNLAFTGTTGGYVSCWDLRKMGRLWEKRVSPNVVYSIQQLRNDTSVMVAGGIDGVLRVIDQNSGRVLSRFIMDDKVSTTLRRDNQVVIEKRRGKRVSQDMEMDKIERKVRPQISCLAMGMKKIVTAHNGKCISVWKFNLS</sequence>
<feature type="chain" id="PRO_5035961963" description="Carboxypeptidase" evidence="6">
    <location>
        <begin position="26"/>
        <end position="1760"/>
    </location>
</feature>
<dbReference type="PRINTS" id="PR00724">
    <property type="entry name" value="CRBOXYPTASEC"/>
</dbReference>
<keyword evidence="3" id="KW-0964">Secreted</keyword>
<dbReference type="InterPro" id="IPR018202">
    <property type="entry name" value="Ser_caboxypep_ser_AS"/>
</dbReference>
<dbReference type="SUPFAM" id="SSF81383">
    <property type="entry name" value="F-box domain"/>
    <property type="match status" value="1"/>
</dbReference>
<protein>
    <recommendedName>
        <fullName evidence="6">Carboxypeptidase</fullName>
        <ecNumber evidence="6">3.4.16.-</ecNumber>
    </recommendedName>
</protein>
<gene>
    <name evidence="8" type="ORF">AARE701A_LOCUS13173</name>
</gene>
<dbReference type="GO" id="GO:0005576">
    <property type="term" value="C:extracellular region"/>
    <property type="evidence" value="ECO:0007669"/>
    <property type="project" value="UniProtKB-SubCell"/>
</dbReference>
<dbReference type="CDD" id="cd22109">
    <property type="entry name" value="F-box_FBXO41"/>
    <property type="match status" value="1"/>
</dbReference>
<dbReference type="InterPro" id="IPR036322">
    <property type="entry name" value="WD40_repeat_dom_sf"/>
</dbReference>
<keyword evidence="6" id="KW-0378">Hydrolase</keyword>
<dbReference type="SUPFAM" id="SSF50978">
    <property type="entry name" value="WD40 repeat-like"/>
    <property type="match status" value="1"/>
</dbReference>
<dbReference type="Gene3D" id="3.40.50.11320">
    <property type="match status" value="2"/>
</dbReference>
<evidence type="ECO:0000256" key="1">
    <source>
        <dbReference type="ARBA" id="ARBA00004613"/>
    </source>
</evidence>
<keyword evidence="5" id="KW-0325">Glycoprotein</keyword>
<feature type="signal peptide" evidence="6">
    <location>
        <begin position="1"/>
        <end position="25"/>
    </location>
</feature>
<keyword evidence="6" id="KW-0121">Carboxypeptidase</keyword>
<proteinExistence type="inferred from homology"/>
<dbReference type="GO" id="GO:0004185">
    <property type="term" value="F:serine-type carboxypeptidase activity"/>
    <property type="evidence" value="ECO:0007669"/>
    <property type="project" value="UniProtKB-UniRule"/>
</dbReference>
<dbReference type="EC" id="3.4.16.-" evidence="6"/>
<evidence type="ECO:0000259" key="7">
    <source>
        <dbReference type="SMART" id="SM00256"/>
    </source>
</evidence>
<dbReference type="Gene3D" id="2.130.10.10">
    <property type="entry name" value="YVTN repeat-like/Quinoprotein amine dehydrogenase"/>
    <property type="match status" value="2"/>
</dbReference>
<dbReference type="InterPro" id="IPR001680">
    <property type="entry name" value="WD40_rpt"/>
</dbReference>
<keyword evidence="9" id="KW-1185">Reference proteome</keyword>
<evidence type="ECO:0000313" key="8">
    <source>
        <dbReference type="EMBL" id="CAE6075931.1"/>
    </source>
</evidence>
<dbReference type="Pfam" id="PF00450">
    <property type="entry name" value="Peptidase_S10"/>
    <property type="match status" value="4"/>
</dbReference>
<dbReference type="InterPro" id="IPR001563">
    <property type="entry name" value="Peptidase_S10"/>
</dbReference>
<dbReference type="Pfam" id="PF00646">
    <property type="entry name" value="F-box"/>
    <property type="match status" value="1"/>
</dbReference>
<dbReference type="Gene3D" id="1.20.1280.50">
    <property type="match status" value="1"/>
</dbReference>
<dbReference type="GO" id="GO:0006508">
    <property type="term" value="P:proteolysis"/>
    <property type="evidence" value="ECO:0007669"/>
    <property type="project" value="UniProtKB-KW"/>
</dbReference>
<evidence type="ECO:0000256" key="2">
    <source>
        <dbReference type="ARBA" id="ARBA00009431"/>
    </source>
</evidence>
<dbReference type="Gene3D" id="3.40.50.12670">
    <property type="match status" value="1"/>
</dbReference>
<evidence type="ECO:0000256" key="5">
    <source>
        <dbReference type="ARBA" id="ARBA00023180"/>
    </source>
</evidence>
<evidence type="ECO:0000313" key="9">
    <source>
        <dbReference type="Proteomes" id="UP000682877"/>
    </source>
</evidence>
<dbReference type="Gene3D" id="3.40.50.1820">
    <property type="entry name" value="alpha/beta hydrolase"/>
    <property type="match status" value="4"/>
</dbReference>
<evidence type="ECO:0000256" key="4">
    <source>
        <dbReference type="ARBA" id="ARBA00022729"/>
    </source>
</evidence>
<dbReference type="InterPro" id="IPR001810">
    <property type="entry name" value="F-box_dom"/>
</dbReference>
<dbReference type="InterPro" id="IPR029058">
    <property type="entry name" value="AB_hydrolase_fold"/>
</dbReference>
<dbReference type="PANTHER" id="PTHR11802">
    <property type="entry name" value="SERINE PROTEASE FAMILY S10 SERINE CARBOXYPEPTIDASE"/>
    <property type="match status" value="1"/>
</dbReference>
<dbReference type="InterPro" id="IPR036047">
    <property type="entry name" value="F-box-like_dom_sf"/>
</dbReference>
<dbReference type="SMART" id="SM00320">
    <property type="entry name" value="WD40"/>
    <property type="match status" value="5"/>
</dbReference>
<dbReference type="Proteomes" id="UP000682877">
    <property type="component" value="Chromosome 5"/>
</dbReference>